<feature type="compositionally biased region" description="Polar residues" evidence="3">
    <location>
        <begin position="54"/>
        <end position="66"/>
    </location>
</feature>
<evidence type="ECO:0000256" key="3">
    <source>
        <dbReference type="SAM" id="MobiDB-lite"/>
    </source>
</evidence>
<evidence type="ECO:0000313" key="6">
    <source>
        <dbReference type="Proteomes" id="UP001153555"/>
    </source>
</evidence>
<feature type="region of interest" description="Disordered" evidence="3">
    <location>
        <begin position="141"/>
        <end position="164"/>
    </location>
</feature>
<evidence type="ECO:0000313" key="5">
    <source>
        <dbReference type="EMBL" id="CAA0820526.1"/>
    </source>
</evidence>
<gene>
    <name evidence="5" type="ORF">SHERM_18528</name>
</gene>
<comment type="caution">
    <text evidence="5">The sequence shown here is derived from an EMBL/GenBank/DDBJ whole genome shotgun (WGS) entry which is preliminary data.</text>
</comment>
<feature type="region of interest" description="Disordered" evidence="3">
    <location>
        <begin position="93"/>
        <end position="114"/>
    </location>
</feature>
<accession>A0A9N7N4L4</accession>
<feature type="domain" description="DUF4005" evidence="4">
    <location>
        <begin position="181"/>
        <end position="250"/>
    </location>
</feature>
<dbReference type="AlphaFoldDB" id="A0A9N7N4L4"/>
<organism evidence="5 6">
    <name type="scientific">Striga hermonthica</name>
    <name type="common">Purple witchweed</name>
    <name type="synonym">Buchnera hermonthica</name>
    <dbReference type="NCBI Taxonomy" id="68872"/>
    <lineage>
        <taxon>Eukaryota</taxon>
        <taxon>Viridiplantae</taxon>
        <taxon>Streptophyta</taxon>
        <taxon>Embryophyta</taxon>
        <taxon>Tracheophyta</taxon>
        <taxon>Spermatophyta</taxon>
        <taxon>Magnoliopsida</taxon>
        <taxon>eudicotyledons</taxon>
        <taxon>Gunneridae</taxon>
        <taxon>Pentapetalae</taxon>
        <taxon>asterids</taxon>
        <taxon>lamiids</taxon>
        <taxon>Lamiales</taxon>
        <taxon>Orobanchaceae</taxon>
        <taxon>Buchnereae</taxon>
        <taxon>Striga</taxon>
    </lineage>
</organism>
<dbReference type="Proteomes" id="UP001153555">
    <property type="component" value="Unassembled WGS sequence"/>
</dbReference>
<dbReference type="OrthoDB" id="1686972at2759"/>
<dbReference type="PANTHER" id="PTHR32295:SF11">
    <property type="entry name" value="PROTEIN IQ-DOMAIN 22"/>
    <property type="match status" value="1"/>
</dbReference>
<dbReference type="Pfam" id="PF13178">
    <property type="entry name" value="DUF4005"/>
    <property type="match status" value="1"/>
</dbReference>
<evidence type="ECO:0000256" key="2">
    <source>
        <dbReference type="ARBA" id="ARBA00024341"/>
    </source>
</evidence>
<dbReference type="PROSITE" id="PS50096">
    <property type="entry name" value="IQ"/>
    <property type="match status" value="1"/>
</dbReference>
<feature type="non-terminal residue" evidence="5">
    <location>
        <position position="309"/>
    </location>
</feature>
<dbReference type="PANTHER" id="PTHR32295">
    <property type="entry name" value="IQ-DOMAIN 5-RELATED"/>
    <property type="match status" value="1"/>
</dbReference>
<keyword evidence="6" id="KW-1185">Reference proteome</keyword>
<proteinExistence type="inferred from homology"/>
<dbReference type="EMBL" id="CACSLK010020742">
    <property type="protein sequence ID" value="CAA0820526.1"/>
    <property type="molecule type" value="Genomic_DNA"/>
</dbReference>
<sequence length="309" mass="34366">SRRALRALKALVKLQALVRGHLVRKQTAYALRRLQALVRAQARARAARANLNYESPQSSNMKSSHFNYRGPPTPEKSERVVIRARSVKHEHLTILFKRNNSKSNSRTSEKSYLQRDDDKNDKILEIDSWNCKNRALSHSITKDSTASSFPPGLSTPSCEAQSSGMLRTGMDESGFCTANNSPTFYSAASSKKDAFTPTESDGSRSCFSNYHSDSPSYMACTESSRAKARSVSAPKQRPQFERSSSTKRYSIHGFGDLRSGQRVSGLHAEFTSKAYPGSGRLDRLGVPVHVREEVRGFSGGVGNANWYRY</sequence>
<dbReference type="GO" id="GO:0005516">
    <property type="term" value="F:calmodulin binding"/>
    <property type="evidence" value="ECO:0007669"/>
    <property type="project" value="UniProtKB-KW"/>
</dbReference>
<dbReference type="InterPro" id="IPR025064">
    <property type="entry name" value="DUF4005"/>
</dbReference>
<protein>
    <submittedName>
        <fullName evidence="5">IQ-domain 22</fullName>
    </submittedName>
</protein>
<evidence type="ECO:0000256" key="1">
    <source>
        <dbReference type="ARBA" id="ARBA00022860"/>
    </source>
</evidence>
<reference evidence="5" key="1">
    <citation type="submission" date="2019-12" db="EMBL/GenBank/DDBJ databases">
        <authorList>
            <person name="Scholes J."/>
        </authorList>
    </citation>
    <scope>NUCLEOTIDE SEQUENCE</scope>
</reference>
<comment type="similarity">
    <text evidence="2">Belongs to the IQD family.</text>
</comment>
<feature type="region of interest" description="Disordered" evidence="3">
    <location>
        <begin position="49"/>
        <end position="76"/>
    </location>
</feature>
<evidence type="ECO:0000259" key="4">
    <source>
        <dbReference type="Pfam" id="PF13178"/>
    </source>
</evidence>
<feature type="compositionally biased region" description="Low complexity" evidence="3">
    <location>
        <begin position="97"/>
        <end position="106"/>
    </location>
</feature>
<keyword evidence="1" id="KW-0112">Calmodulin-binding</keyword>
<name>A0A9N7N4L4_STRHE</name>